<dbReference type="Gene3D" id="3.90.226.10">
    <property type="entry name" value="2-enoyl-CoA Hydratase, Chain A, domain 1"/>
    <property type="match status" value="1"/>
</dbReference>
<dbReference type="EMBL" id="PGGS01000021">
    <property type="protein sequence ID" value="PNH11833.1"/>
    <property type="molecule type" value="Genomic_DNA"/>
</dbReference>
<dbReference type="GO" id="GO:0004252">
    <property type="term" value="F:serine-type endopeptidase activity"/>
    <property type="evidence" value="ECO:0007669"/>
    <property type="project" value="TreeGrafter"/>
</dbReference>
<evidence type="ECO:0000313" key="2">
    <source>
        <dbReference type="Proteomes" id="UP000236333"/>
    </source>
</evidence>
<dbReference type="Proteomes" id="UP000236333">
    <property type="component" value="Unassembled WGS sequence"/>
</dbReference>
<dbReference type="OrthoDB" id="2017408at2759"/>
<organism evidence="1 2">
    <name type="scientific">Tetrabaena socialis</name>
    <dbReference type="NCBI Taxonomy" id="47790"/>
    <lineage>
        <taxon>Eukaryota</taxon>
        <taxon>Viridiplantae</taxon>
        <taxon>Chlorophyta</taxon>
        <taxon>core chlorophytes</taxon>
        <taxon>Chlorophyceae</taxon>
        <taxon>CS clade</taxon>
        <taxon>Chlamydomonadales</taxon>
        <taxon>Tetrabaenaceae</taxon>
        <taxon>Tetrabaena</taxon>
    </lineage>
</organism>
<dbReference type="SUPFAM" id="SSF52096">
    <property type="entry name" value="ClpP/crotonase"/>
    <property type="match status" value="1"/>
</dbReference>
<keyword evidence="1" id="KW-0645">Protease</keyword>
<sequence>MWKEAGPPPDLATRLFTERIMYLGMPIDSSVAELLTAQLFLLVQEAPDPIFFYINSTGIARNDASLATSATSRGRNT</sequence>
<evidence type="ECO:0000313" key="1">
    <source>
        <dbReference type="EMBL" id="PNH11833.1"/>
    </source>
</evidence>
<dbReference type="GO" id="GO:0004176">
    <property type="term" value="F:ATP-dependent peptidase activity"/>
    <property type="evidence" value="ECO:0007669"/>
    <property type="project" value="TreeGrafter"/>
</dbReference>
<gene>
    <name evidence="1" type="ORF">TSOC_001333</name>
</gene>
<reference evidence="1 2" key="1">
    <citation type="journal article" date="2017" name="Mol. Biol. Evol.">
        <title>The 4-celled Tetrabaena socialis nuclear genome reveals the essential components for genetic control of cell number at the origin of multicellularity in the volvocine lineage.</title>
        <authorList>
            <person name="Featherston J."/>
            <person name="Arakaki Y."/>
            <person name="Hanschen E.R."/>
            <person name="Ferris P.J."/>
            <person name="Michod R.E."/>
            <person name="Olson B.J.S.C."/>
            <person name="Nozaki H."/>
            <person name="Durand P.M."/>
        </authorList>
    </citation>
    <scope>NUCLEOTIDE SEQUENCE [LARGE SCALE GENOMIC DNA]</scope>
    <source>
        <strain evidence="1 2">NIES-571</strain>
    </source>
</reference>
<keyword evidence="2" id="KW-1185">Reference proteome</keyword>
<proteinExistence type="predicted"/>
<protein>
    <submittedName>
        <fullName evidence="1">ATP-dependent Clp protease proteolytic subunit-related protein 4, chloroplastic</fullName>
    </submittedName>
</protein>
<dbReference type="InterPro" id="IPR023562">
    <property type="entry name" value="ClpP/TepA"/>
</dbReference>
<comment type="caution">
    <text evidence="1">The sequence shown here is derived from an EMBL/GenBank/DDBJ whole genome shotgun (WGS) entry which is preliminary data.</text>
</comment>
<name>A0A2J8AH33_9CHLO</name>
<dbReference type="AlphaFoldDB" id="A0A2J8AH33"/>
<dbReference type="Pfam" id="PF00574">
    <property type="entry name" value="CLP_protease"/>
    <property type="match status" value="1"/>
</dbReference>
<dbReference type="InterPro" id="IPR029045">
    <property type="entry name" value="ClpP/crotonase-like_dom_sf"/>
</dbReference>
<keyword evidence="1" id="KW-0378">Hydrolase</keyword>
<accession>A0A2J8AH33</accession>
<dbReference type="GO" id="GO:0006515">
    <property type="term" value="P:protein quality control for misfolded or incompletely synthesized proteins"/>
    <property type="evidence" value="ECO:0007669"/>
    <property type="project" value="TreeGrafter"/>
</dbReference>
<dbReference type="PANTHER" id="PTHR10381">
    <property type="entry name" value="ATP-DEPENDENT CLP PROTEASE PROTEOLYTIC SUBUNIT"/>
    <property type="match status" value="1"/>
</dbReference>
<dbReference type="PANTHER" id="PTHR10381:SF11">
    <property type="entry name" value="ATP-DEPENDENT CLP PROTEASE PROTEOLYTIC SUBUNIT, MITOCHONDRIAL"/>
    <property type="match status" value="1"/>
</dbReference>
<dbReference type="GO" id="GO:0009368">
    <property type="term" value="C:endopeptidase Clp complex"/>
    <property type="evidence" value="ECO:0007669"/>
    <property type="project" value="TreeGrafter"/>
</dbReference>
<dbReference type="GO" id="GO:0051117">
    <property type="term" value="F:ATPase binding"/>
    <property type="evidence" value="ECO:0007669"/>
    <property type="project" value="TreeGrafter"/>
</dbReference>